<dbReference type="AlphaFoldDB" id="A0A7G7G369"/>
<dbReference type="Pfam" id="PF14054">
    <property type="entry name" value="DUF4249"/>
    <property type="match status" value="1"/>
</dbReference>
<keyword evidence="2" id="KW-1185">Reference proteome</keyword>
<accession>A0A7G7G369</accession>
<dbReference type="Proteomes" id="UP000515237">
    <property type="component" value="Chromosome"/>
</dbReference>
<proteinExistence type="predicted"/>
<dbReference type="EMBL" id="CP055156">
    <property type="protein sequence ID" value="QNF31603.1"/>
    <property type="molecule type" value="Genomic_DNA"/>
</dbReference>
<evidence type="ECO:0000313" key="2">
    <source>
        <dbReference type="Proteomes" id="UP000515237"/>
    </source>
</evidence>
<protein>
    <submittedName>
        <fullName evidence="1">DUF4249 domain-containing protein</fullName>
    </submittedName>
</protein>
<dbReference type="InterPro" id="IPR025345">
    <property type="entry name" value="DUF4249"/>
</dbReference>
<dbReference type="RefSeq" id="WP_185272386.1">
    <property type="nucleotide sequence ID" value="NZ_CP055156.1"/>
</dbReference>
<dbReference type="KEGG" id="aswu:HUW51_02255"/>
<reference evidence="1 2" key="1">
    <citation type="journal article" date="2018" name="Int. J. Syst. Evol. Microbiol.">
        <title>Adhaeribacter swui sp. nov., isolated from wet mud.</title>
        <authorList>
            <person name="Kim D.U."/>
            <person name="Kim K.W."/>
            <person name="Kang M.S."/>
            <person name="Kim J.Y."/>
            <person name="Jang J.H."/>
            <person name="Kim M.K."/>
        </authorList>
    </citation>
    <scope>NUCLEOTIDE SEQUENCE [LARGE SCALE GENOMIC DNA]</scope>
    <source>
        <strain evidence="1 2">KCTC 52873</strain>
    </source>
</reference>
<name>A0A7G7G369_9BACT</name>
<organism evidence="1 2">
    <name type="scientific">Adhaeribacter swui</name>
    <dbReference type="NCBI Taxonomy" id="2086471"/>
    <lineage>
        <taxon>Bacteria</taxon>
        <taxon>Pseudomonadati</taxon>
        <taxon>Bacteroidota</taxon>
        <taxon>Cytophagia</taxon>
        <taxon>Cytophagales</taxon>
        <taxon>Hymenobacteraceae</taxon>
        <taxon>Adhaeribacter</taxon>
    </lineage>
</organism>
<sequence>MHGCNLEKDIEVELPSYERQLVVECYLEQGKPARLTLLESTGYLDPPSLDLIPDATVTISHHGITENLKYEPALDDSTGKYYTHTSDYIVQGQPGDVFTLSITDPKGRKLTGTTTILPPVPIDTIEFNFNDRNKAIVVTRFKDNADTEDYYRYSIHRDSLQGGTEISYATSDELSNGEPFVFGTGYDFETGDVIVVTLHHLDKAFFDFQESVDEAKSANGNPFSQPGRVKSTVQGGLGVFTNLVYDRRKLVVPAKK</sequence>
<gene>
    <name evidence="1" type="ORF">HUW51_02255</name>
</gene>
<evidence type="ECO:0000313" key="1">
    <source>
        <dbReference type="EMBL" id="QNF31603.1"/>
    </source>
</evidence>